<evidence type="ECO:0000256" key="2">
    <source>
        <dbReference type="ARBA" id="ARBA00023114"/>
    </source>
</evidence>
<accession>A0A0B8NUW4</accession>
<dbReference type="AlphaFoldDB" id="A0A0B8NUW4"/>
<dbReference type="RefSeq" id="WP_261837048.1">
    <property type="nucleotide sequence ID" value="NZ_AP024882.1"/>
</dbReference>
<comment type="caution">
    <text evidence="5">The sequence shown here is derived from an EMBL/GenBank/DDBJ whole genome shotgun (WGS) entry which is preliminary data.</text>
</comment>
<keyword evidence="2" id="KW-0812">Transmembrane</keyword>
<evidence type="ECO:0000256" key="1">
    <source>
        <dbReference type="ARBA" id="ARBA00005710"/>
    </source>
</evidence>
<evidence type="ECO:0000313" key="5">
    <source>
        <dbReference type="EMBL" id="GAM56087.1"/>
    </source>
</evidence>
<dbReference type="STRING" id="1481914.JCM19241_166"/>
<protein>
    <submittedName>
        <fullName evidence="5">Outer membrane protein A</fullName>
    </submittedName>
</protein>
<reference evidence="6 7" key="2">
    <citation type="submission" date="2015-01" db="EMBL/GenBank/DDBJ databases">
        <title>Vibrio sp. C94 JCM 19241 whole genome shotgun sequence.</title>
        <authorList>
            <person name="Sawabe T."/>
            <person name="Meirelles P."/>
            <person name="Feng G."/>
            <person name="Sayaka M."/>
            <person name="Hattori M."/>
            <person name="Ohkuma M."/>
        </authorList>
    </citation>
    <scope>NUCLEOTIDE SEQUENCE [LARGE SCALE GENOMIC DNA]</scope>
    <source>
        <strain evidence="7">JCM 19241</strain>
        <strain evidence="6">JCM19241</strain>
    </source>
</reference>
<reference evidence="5 8" key="1">
    <citation type="submission" date="2015-01" db="EMBL/GenBank/DDBJ databases">
        <title>Vibrio sp. C1 JCM 19231 whole genome shotgun sequence.</title>
        <authorList>
            <person name="Sawabe T."/>
            <person name="Meirelles P."/>
            <person name="Feng G."/>
            <person name="Sayaka M."/>
            <person name="Hattori M."/>
            <person name="Ohkuma M."/>
        </authorList>
    </citation>
    <scope>NUCLEOTIDE SEQUENCE [LARGE SCALE GENOMIC DNA]</scope>
    <source>
        <strain evidence="8">JCM 19231</strain>
        <strain evidence="5">JCM19231</strain>
    </source>
</reference>
<evidence type="ECO:0000313" key="6">
    <source>
        <dbReference type="EMBL" id="GAM75868.1"/>
    </source>
</evidence>
<keyword evidence="8" id="KW-1185">Reference proteome</keyword>
<dbReference type="GO" id="GO:0015288">
    <property type="term" value="F:porin activity"/>
    <property type="evidence" value="ECO:0007669"/>
    <property type="project" value="UniProtKB-KW"/>
</dbReference>
<dbReference type="GO" id="GO:0009279">
    <property type="term" value="C:cell outer membrane"/>
    <property type="evidence" value="ECO:0007669"/>
    <property type="project" value="InterPro"/>
</dbReference>
<feature type="signal peptide" evidence="3">
    <location>
        <begin position="1"/>
        <end position="20"/>
    </location>
</feature>
<evidence type="ECO:0000256" key="3">
    <source>
        <dbReference type="SAM" id="SignalP"/>
    </source>
</evidence>
<reference evidence="7 8" key="3">
    <citation type="submission" date="2015-01" db="EMBL/GenBank/DDBJ databases">
        <authorList>
            <consortium name="NBRP consortium"/>
            <person name="Sawabe T."/>
            <person name="Meirelles P."/>
            <person name="Feng G."/>
            <person name="Sayaka M."/>
            <person name="Hattori M."/>
            <person name="Ohkuma M."/>
        </authorList>
    </citation>
    <scope>NUCLEOTIDE SEQUENCE [LARGE SCALE GENOMIC DNA]</scope>
    <source>
        <strain evidence="8">JCM 19231</strain>
        <strain evidence="7">JCM 19241</strain>
        <strain evidence="5">JCM19231</strain>
        <strain evidence="6">JCM19241</strain>
    </source>
</reference>
<accession>A0A0B8QLC2</accession>
<dbReference type="Pfam" id="PF01389">
    <property type="entry name" value="OmpA_membrane"/>
    <property type="match status" value="1"/>
</dbReference>
<evidence type="ECO:0000313" key="7">
    <source>
        <dbReference type="Proteomes" id="UP000031666"/>
    </source>
</evidence>
<dbReference type="InterPro" id="IPR000498">
    <property type="entry name" value="OmpA-like_TM_dom"/>
</dbReference>
<name>A0A0B8NUW4_9VIBR</name>
<dbReference type="SUPFAM" id="SSF56925">
    <property type="entry name" value="OMPA-like"/>
    <property type="match status" value="1"/>
</dbReference>
<dbReference type="InterPro" id="IPR011250">
    <property type="entry name" value="OMP/PagP_B-barrel"/>
</dbReference>
<keyword evidence="2" id="KW-0406">Ion transport</keyword>
<keyword evidence="2" id="KW-0813">Transport</keyword>
<sequence>MKKITLAVPLMLAISSTAFAAETDSTFSPHYYGGLKFGSANFGSLGSAVTDVTGVDDSDFSWGAFVGMQALPWLAVELGYHDLGEADLKDVSGSYDAQVINLTAKASYEIVEKLSIFGKAGTQWFDWNANGSGVYESENGWTPHLGAGLEYQFHKNWSGALEYTWYNDIGGPDIDYFGISVAYHWH</sequence>
<dbReference type="EMBL" id="BBSC01000005">
    <property type="protein sequence ID" value="GAM75868.1"/>
    <property type="molecule type" value="Genomic_DNA"/>
</dbReference>
<evidence type="ECO:0000259" key="4">
    <source>
        <dbReference type="Pfam" id="PF01389"/>
    </source>
</evidence>
<keyword evidence="3" id="KW-0732">Signal</keyword>
<keyword evidence="2" id="KW-0626">Porin</keyword>
<dbReference type="Proteomes" id="UP000031671">
    <property type="component" value="Unassembled WGS sequence"/>
</dbReference>
<dbReference type="Proteomes" id="UP000031666">
    <property type="component" value="Unassembled WGS sequence"/>
</dbReference>
<dbReference type="GO" id="GO:0046930">
    <property type="term" value="C:pore complex"/>
    <property type="evidence" value="ECO:0007669"/>
    <property type="project" value="UniProtKB-KW"/>
</dbReference>
<evidence type="ECO:0000313" key="8">
    <source>
        <dbReference type="Proteomes" id="UP000031671"/>
    </source>
</evidence>
<proteinExistence type="inferred from homology"/>
<comment type="similarity">
    <text evidence="1">Belongs to the outer membrane OOP (TC 1.B.6) superfamily. OmpA family.</text>
</comment>
<gene>
    <name evidence="5" type="ORF">JCM19231_4033</name>
    <name evidence="6" type="ORF">JCM19241_166</name>
</gene>
<feature type="chain" id="PRO_5010413536" evidence="3">
    <location>
        <begin position="21"/>
        <end position="186"/>
    </location>
</feature>
<organism evidence="5 8">
    <name type="scientific">Vibrio ishigakensis</name>
    <dbReference type="NCBI Taxonomy" id="1481914"/>
    <lineage>
        <taxon>Bacteria</taxon>
        <taxon>Pseudomonadati</taxon>
        <taxon>Pseudomonadota</taxon>
        <taxon>Gammaproteobacteria</taxon>
        <taxon>Vibrionales</taxon>
        <taxon>Vibrionaceae</taxon>
        <taxon>Vibrio</taxon>
    </lineage>
</organism>
<dbReference type="Gene3D" id="2.40.160.20">
    <property type="match status" value="1"/>
</dbReference>
<dbReference type="EMBL" id="BBRZ01000023">
    <property type="protein sequence ID" value="GAM56087.1"/>
    <property type="molecule type" value="Genomic_DNA"/>
</dbReference>
<feature type="domain" description="Outer membrane protein OmpA-like transmembrane" evidence="4">
    <location>
        <begin position="31"/>
        <end position="171"/>
    </location>
</feature>